<dbReference type="InterPro" id="IPR021309">
    <property type="entry name" value="YgaP-like_TM"/>
</dbReference>
<dbReference type="RefSeq" id="WP_307336676.1">
    <property type="nucleotide sequence ID" value="NZ_JAUSUQ010000003.1"/>
</dbReference>
<dbReference type="Proteomes" id="UP001232445">
    <property type="component" value="Unassembled WGS sequence"/>
</dbReference>
<name>A0ABU0CPT0_9BACI</name>
<sequence>MKKNVGTFDAIVRITFGLTGVAWGTAQMVRHPNRGFPMMVTMASAMKVAEGITRYCPMLAMLNMNSARLLPSEKREEMPKDYEAPQTGYYKET</sequence>
<feature type="domain" description="Inner membrane protein YgaP-like transmembrane" evidence="2">
    <location>
        <begin position="1"/>
        <end position="67"/>
    </location>
</feature>
<accession>A0ABU0CPT0</accession>
<evidence type="ECO:0000259" key="2">
    <source>
        <dbReference type="Pfam" id="PF11127"/>
    </source>
</evidence>
<reference evidence="3 4" key="1">
    <citation type="submission" date="2023-07" db="EMBL/GenBank/DDBJ databases">
        <title>Genomic Encyclopedia of Type Strains, Phase IV (KMG-IV): sequencing the most valuable type-strain genomes for metagenomic binning, comparative biology and taxonomic classification.</title>
        <authorList>
            <person name="Goeker M."/>
        </authorList>
    </citation>
    <scope>NUCLEOTIDE SEQUENCE [LARGE SCALE GENOMIC DNA]</scope>
    <source>
        <strain evidence="3 4">DSM 17740</strain>
    </source>
</reference>
<evidence type="ECO:0000256" key="1">
    <source>
        <dbReference type="SAM" id="MobiDB-lite"/>
    </source>
</evidence>
<keyword evidence="4" id="KW-1185">Reference proteome</keyword>
<comment type="caution">
    <text evidence="3">The sequence shown here is derived from an EMBL/GenBank/DDBJ whole genome shotgun (WGS) entry which is preliminary data.</text>
</comment>
<evidence type="ECO:0000313" key="4">
    <source>
        <dbReference type="Proteomes" id="UP001232445"/>
    </source>
</evidence>
<feature type="region of interest" description="Disordered" evidence="1">
    <location>
        <begin position="73"/>
        <end position="93"/>
    </location>
</feature>
<protein>
    <recommendedName>
        <fullName evidence="2">Inner membrane protein YgaP-like transmembrane domain-containing protein</fullName>
    </recommendedName>
</protein>
<gene>
    <name evidence="3" type="ORF">J2S00_001189</name>
</gene>
<dbReference type="Pfam" id="PF11127">
    <property type="entry name" value="YgaP-like_TM"/>
    <property type="match status" value="1"/>
</dbReference>
<dbReference type="EMBL" id="JAUSUQ010000003">
    <property type="protein sequence ID" value="MDQ0338405.1"/>
    <property type="molecule type" value="Genomic_DNA"/>
</dbReference>
<feature type="compositionally biased region" description="Basic and acidic residues" evidence="1">
    <location>
        <begin position="73"/>
        <end position="83"/>
    </location>
</feature>
<evidence type="ECO:0000313" key="3">
    <source>
        <dbReference type="EMBL" id="MDQ0338405.1"/>
    </source>
</evidence>
<organism evidence="3 4">
    <name type="scientific">Caldalkalibacillus uzonensis</name>
    <dbReference type="NCBI Taxonomy" id="353224"/>
    <lineage>
        <taxon>Bacteria</taxon>
        <taxon>Bacillati</taxon>
        <taxon>Bacillota</taxon>
        <taxon>Bacilli</taxon>
        <taxon>Bacillales</taxon>
        <taxon>Bacillaceae</taxon>
        <taxon>Caldalkalibacillus</taxon>
    </lineage>
</organism>
<proteinExistence type="predicted"/>